<dbReference type="AlphaFoldDB" id="A0A0F9I5L2"/>
<gene>
    <name evidence="1" type="ORF">LCGC14_1982240</name>
</gene>
<accession>A0A0F9I5L2</accession>
<proteinExistence type="predicted"/>
<organism evidence="1">
    <name type="scientific">marine sediment metagenome</name>
    <dbReference type="NCBI Taxonomy" id="412755"/>
    <lineage>
        <taxon>unclassified sequences</taxon>
        <taxon>metagenomes</taxon>
        <taxon>ecological metagenomes</taxon>
    </lineage>
</organism>
<reference evidence="1" key="1">
    <citation type="journal article" date="2015" name="Nature">
        <title>Complex archaea that bridge the gap between prokaryotes and eukaryotes.</title>
        <authorList>
            <person name="Spang A."/>
            <person name="Saw J.H."/>
            <person name="Jorgensen S.L."/>
            <person name="Zaremba-Niedzwiedzka K."/>
            <person name="Martijn J."/>
            <person name="Lind A.E."/>
            <person name="van Eijk R."/>
            <person name="Schleper C."/>
            <person name="Guy L."/>
            <person name="Ettema T.J."/>
        </authorList>
    </citation>
    <scope>NUCLEOTIDE SEQUENCE</scope>
</reference>
<dbReference type="EMBL" id="LAZR01022203">
    <property type="protein sequence ID" value="KKL82687.1"/>
    <property type="molecule type" value="Genomic_DNA"/>
</dbReference>
<protein>
    <submittedName>
        <fullName evidence="1">Uncharacterized protein</fullName>
    </submittedName>
</protein>
<comment type="caution">
    <text evidence="1">The sequence shown here is derived from an EMBL/GenBank/DDBJ whole genome shotgun (WGS) entry which is preliminary data.</text>
</comment>
<name>A0A0F9I5L2_9ZZZZ</name>
<sequence>MKKFDFVEINNQIGKVFLPAEIMRYWNEEIDEYLNETFLILKQLEIDPIIAWGLAVNEIYNSIEANFPILHYSKSTEIII</sequence>
<evidence type="ECO:0000313" key="1">
    <source>
        <dbReference type="EMBL" id="KKL82687.1"/>
    </source>
</evidence>